<evidence type="ECO:0000256" key="1">
    <source>
        <dbReference type="ARBA" id="ARBA00004245"/>
    </source>
</evidence>
<dbReference type="PANTHER" id="PTHR10829">
    <property type="entry name" value="CORTACTIN AND DREBRIN"/>
    <property type="match status" value="1"/>
</dbReference>
<evidence type="ECO:0000313" key="8">
    <source>
        <dbReference type="Proteomes" id="UP000675881"/>
    </source>
</evidence>
<evidence type="ECO:0000256" key="3">
    <source>
        <dbReference type="ARBA" id="ARBA00022490"/>
    </source>
</evidence>
<dbReference type="GO" id="GO:0030427">
    <property type="term" value="C:site of polarized growth"/>
    <property type="evidence" value="ECO:0007669"/>
    <property type="project" value="TreeGrafter"/>
</dbReference>
<dbReference type="PROSITE" id="PS50002">
    <property type="entry name" value="SH3"/>
    <property type="match status" value="1"/>
</dbReference>
<dbReference type="EMBL" id="HG994585">
    <property type="protein sequence ID" value="CAF2980153.1"/>
    <property type="molecule type" value="Genomic_DNA"/>
</dbReference>
<accession>A0A7R8D022</accession>
<keyword evidence="2" id="KW-0728">SH3 domain</keyword>
<keyword evidence="3" id="KW-0963">Cytoplasm</keyword>
<dbReference type="GO" id="GO:0045773">
    <property type="term" value="P:positive regulation of axon extension"/>
    <property type="evidence" value="ECO:0007669"/>
    <property type="project" value="TreeGrafter"/>
</dbReference>
<feature type="region of interest" description="Disordered" evidence="6">
    <location>
        <begin position="192"/>
        <end position="211"/>
    </location>
</feature>
<dbReference type="Pfam" id="PF00018">
    <property type="entry name" value="SH3_1"/>
    <property type="match status" value="1"/>
</dbReference>
<dbReference type="CDD" id="cd11960">
    <property type="entry name" value="SH3_Abp1_eu"/>
    <property type="match status" value="1"/>
</dbReference>
<evidence type="ECO:0000256" key="5">
    <source>
        <dbReference type="ARBA" id="ARBA00023212"/>
    </source>
</evidence>
<feature type="region of interest" description="Disordered" evidence="6">
    <location>
        <begin position="253"/>
        <end position="286"/>
    </location>
</feature>
<dbReference type="GO" id="GO:0048812">
    <property type="term" value="P:neuron projection morphogenesis"/>
    <property type="evidence" value="ECO:0007669"/>
    <property type="project" value="TreeGrafter"/>
</dbReference>
<dbReference type="GO" id="GO:0005884">
    <property type="term" value="C:actin filament"/>
    <property type="evidence" value="ECO:0007669"/>
    <property type="project" value="TreeGrafter"/>
</dbReference>
<gene>
    <name evidence="7" type="ORF">LSAA_11974</name>
</gene>
<organism evidence="7 8">
    <name type="scientific">Lepeophtheirus salmonis</name>
    <name type="common">Salmon louse</name>
    <name type="synonym">Caligus salmonis</name>
    <dbReference type="NCBI Taxonomy" id="72036"/>
    <lineage>
        <taxon>Eukaryota</taxon>
        <taxon>Metazoa</taxon>
        <taxon>Ecdysozoa</taxon>
        <taxon>Arthropoda</taxon>
        <taxon>Crustacea</taxon>
        <taxon>Multicrustacea</taxon>
        <taxon>Hexanauplia</taxon>
        <taxon>Copepoda</taxon>
        <taxon>Siphonostomatoida</taxon>
        <taxon>Caligidae</taxon>
        <taxon>Lepeophtheirus</taxon>
    </lineage>
</organism>
<dbReference type="OrthoDB" id="5971719at2759"/>
<evidence type="ECO:0000256" key="2">
    <source>
        <dbReference type="ARBA" id="ARBA00022443"/>
    </source>
</evidence>
<dbReference type="AlphaFoldDB" id="A0A7R8D022"/>
<dbReference type="SUPFAM" id="SSF50044">
    <property type="entry name" value="SH3-domain"/>
    <property type="match status" value="1"/>
</dbReference>
<dbReference type="GO" id="GO:0014069">
    <property type="term" value="C:postsynaptic density"/>
    <property type="evidence" value="ECO:0007669"/>
    <property type="project" value="TreeGrafter"/>
</dbReference>
<dbReference type="FunFam" id="2.30.30.40:FF:000046">
    <property type="entry name" value="Drebrin-like protein isoform B"/>
    <property type="match status" value="1"/>
</dbReference>
<dbReference type="Gene3D" id="2.30.30.40">
    <property type="entry name" value="SH3 Domains"/>
    <property type="match status" value="1"/>
</dbReference>
<dbReference type="GO" id="GO:0030027">
    <property type="term" value="C:lamellipodium"/>
    <property type="evidence" value="ECO:0007669"/>
    <property type="project" value="TreeGrafter"/>
</dbReference>
<sequence>MEQKCKKPGRKYWRTEQEWKGVEEMKEDLNANEIMYAFIRVSLKTDPVPSIDARDDDDIDREEIFQQIAAKTKMDFNVTSSAQFRPEPVGSSHKRIIPSRELPNLSQRESFWQKEEKEERKRIEEEKQRKISMNAELDCARRNREQEESKKRELLLKEREKQIEVIKKAEVEANRVSRDADEQRRWVKQLEEDQKEAMERSQRGEAMKNERTKEAASLISSKASQARAIFEQRARQKTVPLTSVSEKLVSAMPDVTANTGPPDIIADVSSPNPDATDAASKLEKGDEEAKNQYGVCAVALYDYQAADTTEITFDPNQVITHIEKIDPGWWQGVGPDGKFGLFPC</sequence>
<dbReference type="GO" id="GO:0030833">
    <property type="term" value="P:regulation of actin filament polymerization"/>
    <property type="evidence" value="ECO:0007669"/>
    <property type="project" value="TreeGrafter"/>
</dbReference>
<dbReference type="GO" id="GO:0098974">
    <property type="term" value="P:postsynaptic actin cytoskeleton organization"/>
    <property type="evidence" value="ECO:0007669"/>
    <property type="project" value="TreeGrafter"/>
</dbReference>
<proteinExistence type="predicted"/>
<dbReference type="GO" id="GO:0051015">
    <property type="term" value="F:actin filament binding"/>
    <property type="evidence" value="ECO:0007669"/>
    <property type="project" value="TreeGrafter"/>
</dbReference>
<dbReference type="InterPro" id="IPR035717">
    <property type="entry name" value="Drebrin-like_SH3"/>
</dbReference>
<dbReference type="InterPro" id="IPR001452">
    <property type="entry name" value="SH3_domain"/>
</dbReference>
<name>A0A7R8D022_LEPSM</name>
<dbReference type="InterPro" id="IPR036028">
    <property type="entry name" value="SH3-like_dom_sf"/>
</dbReference>
<dbReference type="GO" id="GO:0030864">
    <property type="term" value="C:cortical actin cytoskeleton"/>
    <property type="evidence" value="ECO:0007669"/>
    <property type="project" value="TreeGrafter"/>
</dbReference>
<dbReference type="GO" id="GO:0030425">
    <property type="term" value="C:dendrite"/>
    <property type="evidence" value="ECO:0007669"/>
    <property type="project" value="TreeGrafter"/>
</dbReference>
<keyword evidence="4" id="KW-0009">Actin-binding</keyword>
<evidence type="ECO:0000313" key="7">
    <source>
        <dbReference type="EMBL" id="CAF2980153.1"/>
    </source>
</evidence>
<dbReference type="PANTHER" id="PTHR10829:SF25">
    <property type="entry name" value="DREBRIN-LIKE PROTEIN"/>
    <property type="match status" value="1"/>
</dbReference>
<keyword evidence="5" id="KW-0206">Cytoskeleton</keyword>
<protein>
    <submittedName>
        <fullName evidence="7">DBNL</fullName>
    </submittedName>
</protein>
<dbReference type="SMART" id="SM00326">
    <property type="entry name" value="SH3"/>
    <property type="match status" value="1"/>
</dbReference>
<evidence type="ECO:0000256" key="4">
    <source>
        <dbReference type="ARBA" id="ARBA00023203"/>
    </source>
</evidence>
<comment type="subcellular location">
    <subcellularLocation>
        <location evidence="1">Cytoplasm</location>
        <location evidence="1">Cytoskeleton</location>
    </subcellularLocation>
</comment>
<keyword evidence="8" id="KW-1185">Reference proteome</keyword>
<reference evidence="7" key="1">
    <citation type="submission" date="2021-02" db="EMBL/GenBank/DDBJ databases">
        <authorList>
            <person name="Bekaert M."/>
        </authorList>
    </citation>
    <scope>NUCLEOTIDE SEQUENCE</scope>
    <source>
        <strain evidence="7">IoA-00</strain>
    </source>
</reference>
<evidence type="ECO:0000256" key="6">
    <source>
        <dbReference type="SAM" id="MobiDB-lite"/>
    </source>
</evidence>
<dbReference type="GO" id="GO:0045211">
    <property type="term" value="C:postsynaptic membrane"/>
    <property type="evidence" value="ECO:0007669"/>
    <property type="project" value="TreeGrafter"/>
</dbReference>
<dbReference type="Proteomes" id="UP000675881">
    <property type="component" value="Chromosome 6"/>
</dbReference>